<sequence length="607" mass="68265">MHNQTSETNNELPLILSIAGRKLAESPEPQPFLDWMAEAGPVLAPTMSAGINPQSGSPSEFFRLMGVQLYNITPLPANDFRPCPIPKPKRNEPCLCGSGRKYKQCCERMENIPMLEDYNMLRHVLDSYPQKAMGELPHSRIDTEALADTAMQWLSEGDERRALALLEPWFKGNGPLTRRHQPLFDPMMDVYLIVHKPRKRQQLLERGCQAKDSNLQADAWQRKASMLMDEGDTAGAWAAFKQAQRVAPDSPALAILELTLLCANNETEQARARAQFWLARLQRKGFGHPELLELLTHCTSDPVGALRSVAHDAPEAQAALLMELVQALHDAPAPKAMYILEDHGDVAVLQSPPKLAQAEDKWGAATELWHELSPWECLDDWAPLLLRQKELWHSAMVISDLLNLLAGGDDPDLNQMLYEPLIQRSEALIKLTLNVKPPAQELPWGFLENRPFLSLIHLIAEDYFAHNELERACAYAELLLELNPNDNQGVRWDLAAAYLRRNQPQKVLQLAEQYPDEAACHMPLNRILALYMLNRPKEAKLALTTAAERHQTALKMLLKAKAKQPEMSPFGFTLGGEDEAWLYRQATLPVWTSSGALKWARAAMKGL</sequence>
<dbReference type="RefSeq" id="WP_382417841.1">
    <property type="nucleotide sequence ID" value="NZ_AP031500.1"/>
</dbReference>
<organism evidence="1 2">
    <name type="scientific">Gilvimarinus japonicus</name>
    <dbReference type="NCBI Taxonomy" id="1796469"/>
    <lineage>
        <taxon>Bacteria</taxon>
        <taxon>Pseudomonadati</taxon>
        <taxon>Pseudomonadota</taxon>
        <taxon>Gammaproteobacteria</taxon>
        <taxon>Cellvibrionales</taxon>
        <taxon>Cellvibrionaceae</taxon>
        <taxon>Gilvimarinus</taxon>
    </lineage>
</organism>
<comment type="caution">
    <text evidence="1">The sequence shown here is derived from an EMBL/GenBank/DDBJ whole genome shotgun (WGS) entry which is preliminary data.</text>
</comment>
<dbReference type="Pfam" id="PF04910">
    <property type="entry name" value="Tcf25"/>
    <property type="match status" value="1"/>
</dbReference>
<dbReference type="Gene3D" id="3.10.450.50">
    <property type="match status" value="1"/>
</dbReference>
<dbReference type="SUPFAM" id="SSF103642">
    <property type="entry name" value="Sec-C motif"/>
    <property type="match status" value="1"/>
</dbReference>
<keyword evidence="2" id="KW-1185">Reference proteome</keyword>
<accession>A0ABV7HY14</accession>
<evidence type="ECO:0000313" key="2">
    <source>
        <dbReference type="Proteomes" id="UP001595548"/>
    </source>
</evidence>
<proteinExistence type="predicted"/>
<dbReference type="Pfam" id="PF02810">
    <property type="entry name" value="SEC-C"/>
    <property type="match status" value="1"/>
</dbReference>
<dbReference type="Proteomes" id="UP001595548">
    <property type="component" value="Unassembled WGS sequence"/>
</dbReference>
<name>A0ABV7HY14_9GAMM</name>
<dbReference type="EMBL" id="JBHRTL010000031">
    <property type="protein sequence ID" value="MFC3156562.1"/>
    <property type="molecule type" value="Genomic_DNA"/>
</dbReference>
<protein>
    <submittedName>
        <fullName evidence="1">SEC-C metal-binding domain-containing protein</fullName>
    </submittedName>
</protein>
<dbReference type="InterPro" id="IPR004027">
    <property type="entry name" value="SEC_C_motif"/>
</dbReference>
<dbReference type="Gene3D" id="1.25.40.10">
    <property type="entry name" value="Tetratricopeptide repeat domain"/>
    <property type="match status" value="1"/>
</dbReference>
<dbReference type="InterPro" id="IPR006994">
    <property type="entry name" value="TCF25/Rqc1"/>
</dbReference>
<dbReference type="SUPFAM" id="SSF48452">
    <property type="entry name" value="TPR-like"/>
    <property type="match status" value="1"/>
</dbReference>
<reference evidence="2" key="1">
    <citation type="journal article" date="2019" name="Int. J. Syst. Evol. Microbiol.">
        <title>The Global Catalogue of Microorganisms (GCM) 10K type strain sequencing project: providing services to taxonomists for standard genome sequencing and annotation.</title>
        <authorList>
            <consortium name="The Broad Institute Genomics Platform"/>
            <consortium name="The Broad Institute Genome Sequencing Center for Infectious Disease"/>
            <person name="Wu L."/>
            <person name="Ma J."/>
        </authorList>
    </citation>
    <scope>NUCLEOTIDE SEQUENCE [LARGE SCALE GENOMIC DNA]</scope>
    <source>
        <strain evidence="2">KCTC 52141</strain>
    </source>
</reference>
<dbReference type="InterPro" id="IPR011990">
    <property type="entry name" value="TPR-like_helical_dom_sf"/>
</dbReference>
<evidence type="ECO:0000313" key="1">
    <source>
        <dbReference type="EMBL" id="MFC3156562.1"/>
    </source>
</evidence>
<gene>
    <name evidence="1" type="ORF">ACFOEB_15220</name>
</gene>